<feature type="compositionally biased region" description="Low complexity" evidence="1">
    <location>
        <begin position="53"/>
        <end position="78"/>
    </location>
</feature>
<feature type="region of interest" description="Disordered" evidence="1">
    <location>
        <begin position="449"/>
        <end position="483"/>
    </location>
</feature>
<gene>
    <name evidence="2" type="ORF">BQ4739_LOCUS5744</name>
</gene>
<dbReference type="STRING" id="3088.A0A383VLN1"/>
<accession>A0A383VLN1</accession>
<feature type="compositionally biased region" description="Low complexity" evidence="1">
    <location>
        <begin position="1"/>
        <end position="23"/>
    </location>
</feature>
<dbReference type="Proteomes" id="UP000256970">
    <property type="component" value="Unassembled WGS sequence"/>
</dbReference>
<sequence>MQQPHTQQPQQQAAAGQSPSRQPVQRVQPSGAAVPTGSLQEPPGSHGIAPVLQQQAEQPQQQQRQQMRQQQQRQQQHLQQQAPYAVPAAYAELLGYCDACARSDSMVDWVKGAAGMQQLVKRHVQSPLQAQQAWQVAVRLQGQPLHKVCGRVLGGAVVSLVEVTLANHDHNVLQHLMAGRLLHFSFNRWHVARLIRAAAAADVGLEELQALLDMLPPRLLTNQAFFVLIRTFMARQQYTEAGHCFQQMEAAGLRLTPALQELQAQLRAATYRVQGSVVILELDGRMQVFDPPTVTVTAGSQVLTLPASSITCPSLAVTPRGQLACSFSAEYTGAQPQPGSISAAVSIPGTKLPVVLQAQDVAALGCCSLLAVSGEQPPPGLLLEDSRLFSYVALFGQLDPSLCGRQWQALSSASVQPSGAEPSQAPQAVRTAVAVQLVGCAFNSPQGPLQPGLAQAPTPPPASAPAPALAPAPPPRPTPAPMPGIKVAAPGSTLCGGGACPPGWRCFDGFNCCPEDVQVCGGVCCNNNRVCLQNQCVAAGSTPCGAAVCSPGQQCSNNVCCDPSRVVCGGSASQQCVQGICCGSGETNCGGRCCGMTNTCLLGRYCVPQGSSVCQGRVCVFPQQCAGGTTCCNPGQQACGGTCCNYACVQNRCLQFGSTVCGPNVCSADRVCLNNQVCCLPTETFCNGGCCPSGSTCLNSMCVPPGSQACGPSVVCSASQFCGNSVTGLCCQRSSQIACGRDCCPASQVCRAWDQRCVAPGYLGWPWAG</sequence>
<organism evidence="2 3">
    <name type="scientific">Tetradesmus obliquus</name>
    <name type="common">Green alga</name>
    <name type="synonym">Acutodesmus obliquus</name>
    <dbReference type="NCBI Taxonomy" id="3088"/>
    <lineage>
        <taxon>Eukaryota</taxon>
        <taxon>Viridiplantae</taxon>
        <taxon>Chlorophyta</taxon>
        <taxon>core chlorophytes</taxon>
        <taxon>Chlorophyceae</taxon>
        <taxon>CS clade</taxon>
        <taxon>Sphaeropleales</taxon>
        <taxon>Scenedesmaceae</taxon>
        <taxon>Tetradesmus</taxon>
    </lineage>
</organism>
<evidence type="ECO:0000313" key="2">
    <source>
        <dbReference type="EMBL" id="SZX65306.1"/>
    </source>
</evidence>
<evidence type="ECO:0000313" key="3">
    <source>
        <dbReference type="Proteomes" id="UP000256970"/>
    </source>
</evidence>
<dbReference type="AlphaFoldDB" id="A0A383VLN1"/>
<dbReference type="EMBL" id="FNXT01000609">
    <property type="protein sequence ID" value="SZX65306.1"/>
    <property type="molecule type" value="Genomic_DNA"/>
</dbReference>
<protein>
    <submittedName>
        <fullName evidence="2">Uncharacterized protein</fullName>
    </submittedName>
</protein>
<proteinExistence type="predicted"/>
<keyword evidence="3" id="KW-1185">Reference proteome</keyword>
<feature type="compositionally biased region" description="Pro residues" evidence="1">
    <location>
        <begin position="457"/>
        <end position="482"/>
    </location>
</feature>
<evidence type="ECO:0000256" key="1">
    <source>
        <dbReference type="SAM" id="MobiDB-lite"/>
    </source>
</evidence>
<reference evidence="2 3" key="1">
    <citation type="submission" date="2016-10" db="EMBL/GenBank/DDBJ databases">
        <authorList>
            <person name="Cai Z."/>
        </authorList>
    </citation>
    <scope>NUCLEOTIDE SEQUENCE [LARGE SCALE GENOMIC DNA]</scope>
</reference>
<feature type="region of interest" description="Disordered" evidence="1">
    <location>
        <begin position="1"/>
        <end position="78"/>
    </location>
</feature>
<name>A0A383VLN1_TETOB</name>